<feature type="compositionally biased region" description="Basic and acidic residues" evidence="1">
    <location>
        <begin position="69"/>
        <end position="81"/>
    </location>
</feature>
<evidence type="ECO:0000313" key="3">
    <source>
        <dbReference type="Proteomes" id="UP000216444"/>
    </source>
</evidence>
<dbReference type="AlphaFoldDB" id="A0A261FER5"/>
<reference evidence="2 3" key="1">
    <citation type="journal article" date="2017" name="BMC Genomics">
        <title>Comparative genomic and phylogenomic analyses of the Bifidobacteriaceae family.</title>
        <authorList>
            <person name="Lugli G.A."/>
            <person name="Milani C."/>
            <person name="Turroni F."/>
            <person name="Duranti S."/>
            <person name="Mancabelli L."/>
            <person name="Mangifesta M."/>
            <person name="Ferrario C."/>
            <person name="Modesto M."/>
            <person name="Mattarelli P."/>
            <person name="Jiri K."/>
            <person name="van Sinderen D."/>
            <person name="Ventura M."/>
        </authorList>
    </citation>
    <scope>NUCLEOTIDE SEQUENCE [LARGE SCALE GENOMIC DNA]</scope>
    <source>
        <strain evidence="2 3">DSM 100201</strain>
    </source>
</reference>
<dbReference type="EMBL" id="MWWV01000009">
    <property type="protein sequence ID" value="OZG57366.1"/>
    <property type="molecule type" value="Genomic_DNA"/>
</dbReference>
<protein>
    <submittedName>
        <fullName evidence="2">Uncharacterized protein</fullName>
    </submittedName>
</protein>
<name>A0A261FER5_9BIFI</name>
<proteinExistence type="predicted"/>
<organism evidence="2 3">
    <name type="scientific">Bifidobacterium tissieri</name>
    <dbReference type="NCBI Taxonomy" id="1630162"/>
    <lineage>
        <taxon>Bacteria</taxon>
        <taxon>Bacillati</taxon>
        <taxon>Actinomycetota</taxon>
        <taxon>Actinomycetes</taxon>
        <taxon>Bifidobacteriales</taxon>
        <taxon>Bifidobacteriaceae</taxon>
        <taxon>Bifidobacterium</taxon>
    </lineage>
</organism>
<gene>
    <name evidence="2" type="ORF">BTIS_1460</name>
</gene>
<feature type="region of interest" description="Disordered" evidence="1">
    <location>
        <begin position="68"/>
        <end position="88"/>
    </location>
</feature>
<keyword evidence="3" id="KW-1185">Reference proteome</keyword>
<evidence type="ECO:0000256" key="1">
    <source>
        <dbReference type="SAM" id="MobiDB-lite"/>
    </source>
</evidence>
<dbReference type="Proteomes" id="UP000216444">
    <property type="component" value="Unassembled WGS sequence"/>
</dbReference>
<comment type="caution">
    <text evidence="2">The sequence shown here is derived from an EMBL/GenBank/DDBJ whole genome shotgun (WGS) entry which is preliminary data.</text>
</comment>
<evidence type="ECO:0000313" key="2">
    <source>
        <dbReference type="EMBL" id="OZG57366.1"/>
    </source>
</evidence>
<accession>A0A261FER5</accession>
<sequence>MPVCGPSKYNACGLMDERTTMAILTFKFKVSTMMGNPHVPPLPGNEAYLPSAVPQNTAPQPQITSKMQLEFDRTGDRERNGRPGCVGK</sequence>